<keyword evidence="3" id="KW-0235">DNA replication</keyword>
<feature type="domain" description="MCM10 OB-fold" evidence="10">
    <location>
        <begin position="121"/>
        <end position="248"/>
    </location>
</feature>
<evidence type="ECO:0000256" key="2">
    <source>
        <dbReference type="ARBA" id="ARBA00009679"/>
    </source>
</evidence>
<accession>A0A816I7C1</accession>
<keyword evidence="6" id="KW-0862">Zinc</keyword>
<protein>
    <submittedName>
        <fullName evidence="11">(rape) hypothetical protein</fullName>
    </submittedName>
</protein>
<comment type="subcellular location">
    <subcellularLocation>
        <location evidence="1">Nucleus</location>
    </subcellularLocation>
</comment>
<gene>
    <name evidence="11" type="ORF">DARMORV10_C03P33040.1</name>
</gene>
<keyword evidence="4" id="KW-0479">Metal-binding</keyword>
<dbReference type="Gene3D" id="2.40.50.140">
    <property type="entry name" value="Nucleic acid-binding proteins"/>
    <property type="match status" value="1"/>
</dbReference>
<organism evidence="11">
    <name type="scientific">Brassica napus</name>
    <name type="common">Rape</name>
    <dbReference type="NCBI Taxonomy" id="3708"/>
    <lineage>
        <taxon>Eukaryota</taxon>
        <taxon>Viridiplantae</taxon>
        <taxon>Streptophyta</taxon>
        <taxon>Embryophyta</taxon>
        <taxon>Tracheophyta</taxon>
        <taxon>Spermatophyta</taxon>
        <taxon>Magnoliopsida</taxon>
        <taxon>eudicotyledons</taxon>
        <taxon>Gunneridae</taxon>
        <taxon>Pentapetalae</taxon>
        <taxon>rosids</taxon>
        <taxon>malvids</taxon>
        <taxon>Brassicales</taxon>
        <taxon>Brassicaceae</taxon>
        <taxon>Brassiceae</taxon>
        <taxon>Brassica</taxon>
    </lineage>
</organism>
<dbReference type="Pfam" id="PF22379">
    <property type="entry name" value="OB_MCM10"/>
    <property type="match status" value="1"/>
</dbReference>
<evidence type="ECO:0000256" key="5">
    <source>
        <dbReference type="ARBA" id="ARBA00022771"/>
    </source>
</evidence>
<dbReference type="SMR" id="A0A816I7C1"/>
<feature type="region of interest" description="Disordered" evidence="8">
    <location>
        <begin position="303"/>
        <end position="331"/>
    </location>
</feature>
<dbReference type="Pfam" id="PF09329">
    <property type="entry name" value="zf-primase"/>
    <property type="match status" value="1"/>
</dbReference>
<comment type="similarity">
    <text evidence="2">Belongs to the MCM10 family.</text>
</comment>
<dbReference type="PANTHER" id="PTHR13454">
    <property type="entry name" value="PROTEIN MCM10 HOMOLOG"/>
    <property type="match status" value="1"/>
</dbReference>
<dbReference type="InterPro" id="IPR055065">
    <property type="entry name" value="OB_MCM10"/>
</dbReference>
<dbReference type="GO" id="GO:0003690">
    <property type="term" value="F:double-stranded DNA binding"/>
    <property type="evidence" value="ECO:0007669"/>
    <property type="project" value="InterPro"/>
</dbReference>
<feature type="compositionally biased region" description="Basic and acidic residues" evidence="8">
    <location>
        <begin position="379"/>
        <end position="392"/>
    </location>
</feature>
<evidence type="ECO:0000259" key="9">
    <source>
        <dbReference type="Pfam" id="PF09329"/>
    </source>
</evidence>
<dbReference type="FunFam" id="2.40.50.140:FF:000174">
    <property type="entry name" value="DNA replication licensing factor mcm10"/>
    <property type="match status" value="1"/>
</dbReference>
<feature type="compositionally biased region" description="Basic and acidic residues" evidence="8">
    <location>
        <begin position="407"/>
        <end position="416"/>
    </location>
</feature>
<dbReference type="InterPro" id="IPR012340">
    <property type="entry name" value="NA-bd_OB-fold"/>
</dbReference>
<evidence type="ECO:0000256" key="4">
    <source>
        <dbReference type="ARBA" id="ARBA00022723"/>
    </source>
</evidence>
<sequence>MKEERGRPLVVKEDRLGRLIESRCGVGDQAGDEAELAWSHIMENKNQEDLDLLLSLDEEERVLETPPGSPSAPPVYLTDEEESPKRRRGQADLSDFRSVVQDCIDYNPKPLTNKPKCDIEKFSGLRLRNQLLSPAQISDLFSDIRFVRLPTIKNLLMGDKLSGCWATMGVLTEKGHPRTSSIGQPYCIWKICSLNDNSTVSLFLFGDAYKKNETEKAASVFGLFNSSLRKDKMGSDFSLSVNSAKQMVKLGVSADYGVCTAKRKDGTTCTSVVNKRQGAFCKIHKLNASDKFATMRSELKGGNLRTSFRDPKSQGIYTVEPPVDRSGNKKATQPVRVLSVEGLRKALSGADKVTPNVHSQGIRFLNEMAKQSALKNVNKKSEAVNKSVEKRKASNAKETQVKRKREAHGSGKKDTPEIATGKMMVLDFCSSDEE</sequence>
<dbReference type="EMBL" id="HG994367">
    <property type="protein sequence ID" value="CAF1701883.1"/>
    <property type="molecule type" value="Genomic_DNA"/>
</dbReference>
<reference evidence="11" key="1">
    <citation type="submission" date="2021-01" db="EMBL/GenBank/DDBJ databases">
        <authorList>
            <consortium name="Genoscope - CEA"/>
            <person name="William W."/>
        </authorList>
    </citation>
    <scope>NUCLEOTIDE SEQUENCE</scope>
</reference>
<keyword evidence="7" id="KW-0539">Nucleus</keyword>
<feature type="domain" description="Zinc finger Mcm10/DnaG-type" evidence="9">
    <location>
        <begin position="251"/>
        <end position="295"/>
    </location>
</feature>
<dbReference type="GO" id="GO:0003697">
    <property type="term" value="F:single-stranded DNA binding"/>
    <property type="evidence" value="ECO:0007669"/>
    <property type="project" value="InterPro"/>
</dbReference>
<evidence type="ECO:0000256" key="3">
    <source>
        <dbReference type="ARBA" id="ARBA00022705"/>
    </source>
</evidence>
<dbReference type="GO" id="GO:0005634">
    <property type="term" value="C:nucleus"/>
    <property type="evidence" value="ECO:0007669"/>
    <property type="project" value="UniProtKB-SubCell"/>
</dbReference>
<dbReference type="GO" id="GO:0006270">
    <property type="term" value="P:DNA replication initiation"/>
    <property type="evidence" value="ECO:0007669"/>
    <property type="project" value="InterPro"/>
</dbReference>
<evidence type="ECO:0000256" key="7">
    <source>
        <dbReference type="ARBA" id="ARBA00023242"/>
    </source>
</evidence>
<feature type="region of interest" description="Disordered" evidence="8">
    <location>
        <begin position="374"/>
        <end position="421"/>
    </location>
</feature>
<evidence type="ECO:0000256" key="6">
    <source>
        <dbReference type="ARBA" id="ARBA00022833"/>
    </source>
</evidence>
<evidence type="ECO:0000256" key="1">
    <source>
        <dbReference type="ARBA" id="ARBA00004123"/>
    </source>
</evidence>
<dbReference type="PANTHER" id="PTHR13454:SF11">
    <property type="entry name" value="PROTEIN MCM10 HOMOLOG"/>
    <property type="match status" value="1"/>
</dbReference>
<name>A0A816I7C1_BRANA</name>
<feature type="region of interest" description="Disordered" evidence="8">
    <location>
        <begin position="61"/>
        <end position="92"/>
    </location>
</feature>
<dbReference type="AlphaFoldDB" id="A0A816I7C1"/>
<proteinExistence type="inferred from homology"/>
<evidence type="ECO:0000259" key="10">
    <source>
        <dbReference type="Pfam" id="PF22379"/>
    </source>
</evidence>
<dbReference type="InterPro" id="IPR040184">
    <property type="entry name" value="Mcm10"/>
</dbReference>
<dbReference type="GO" id="GO:0008270">
    <property type="term" value="F:zinc ion binding"/>
    <property type="evidence" value="ECO:0007669"/>
    <property type="project" value="UniProtKB-KW"/>
</dbReference>
<evidence type="ECO:0000256" key="8">
    <source>
        <dbReference type="SAM" id="MobiDB-lite"/>
    </source>
</evidence>
<dbReference type="InterPro" id="IPR015408">
    <property type="entry name" value="Znf_Mcm10/DnaG"/>
</dbReference>
<keyword evidence="5" id="KW-0863">Zinc-finger</keyword>
<evidence type="ECO:0000313" key="11">
    <source>
        <dbReference type="EMBL" id="CAF1701883.1"/>
    </source>
</evidence>
<dbReference type="Proteomes" id="UP001295469">
    <property type="component" value="Chromosome C03"/>
</dbReference>